<dbReference type="EMBL" id="HBER01017869">
    <property type="protein sequence ID" value="CAD8533770.1"/>
    <property type="molecule type" value="Transcribed_RNA"/>
</dbReference>
<gene>
    <name evidence="1" type="ORF">CLEP1334_LOCUS9025</name>
</gene>
<accession>A0A7S0IWF5</accession>
<evidence type="ECO:0008006" key="2">
    <source>
        <dbReference type="Google" id="ProtNLM"/>
    </source>
</evidence>
<dbReference type="AlphaFoldDB" id="A0A7S0IWF5"/>
<name>A0A7S0IWF5_9EUKA</name>
<organism evidence="1">
    <name type="scientific">Calcidiscus leptoporus</name>
    <dbReference type="NCBI Taxonomy" id="127549"/>
    <lineage>
        <taxon>Eukaryota</taxon>
        <taxon>Haptista</taxon>
        <taxon>Haptophyta</taxon>
        <taxon>Prymnesiophyceae</taxon>
        <taxon>Coccolithales</taxon>
        <taxon>Calcidiscaceae</taxon>
        <taxon>Calcidiscus</taxon>
    </lineage>
</organism>
<evidence type="ECO:0000313" key="1">
    <source>
        <dbReference type="EMBL" id="CAD8533770.1"/>
    </source>
</evidence>
<sequence length="151" mass="15870">MSLTEETAASIAAAWSTNFTALATGNDIAPFVSMFADKAQLTAPPGAKVATLAKTKDEADPANGIITAAMMQAKMVPEFEAVGYKMTVMTCKGVQGASFLGEVKRYNASGEKYFTQFAVIDVSESGLITKVRAFSEPTVDKANTALLSALE</sequence>
<reference evidence="1" key="1">
    <citation type="submission" date="2021-01" db="EMBL/GenBank/DDBJ databases">
        <authorList>
            <person name="Corre E."/>
            <person name="Pelletier E."/>
            <person name="Niang G."/>
            <person name="Scheremetjew M."/>
            <person name="Finn R."/>
            <person name="Kale V."/>
            <person name="Holt S."/>
            <person name="Cochrane G."/>
            <person name="Meng A."/>
            <person name="Brown T."/>
            <person name="Cohen L."/>
        </authorList>
    </citation>
    <scope>NUCLEOTIDE SEQUENCE</scope>
    <source>
        <strain evidence="1">RCC1130</strain>
    </source>
</reference>
<protein>
    <recommendedName>
        <fullName evidence="2">SnoaL-like domain-containing protein</fullName>
    </recommendedName>
</protein>
<proteinExistence type="predicted"/>